<protein>
    <submittedName>
        <fullName evidence="2">ABC transporter substrate-binding protein</fullName>
    </submittedName>
</protein>
<dbReference type="AlphaFoldDB" id="A0A6N9VFM3"/>
<dbReference type="PROSITE" id="PS50983">
    <property type="entry name" value="FE_B12_PBP"/>
    <property type="match status" value="1"/>
</dbReference>
<name>A0A6N9VFM3_STRMI</name>
<feature type="non-terminal residue" evidence="2">
    <location>
        <position position="73"/>
    </location>
</feature>
<evidence type="ECO:0000313" key="2">
    <source>
        <dbReference type="EMBL" id="NEB71596.1"/>
    </source>
</evidence>
<feature type="non-terminal residue" evidence="2">
    <location>
        <position position="1"/>
    </location>
</feature>
<organism evidence="2 3">
    <name type="scientific">Streptomyces microflavus</name>
    <name type="common">Streptomyces lipmanii</name>
    <dbReference type="NCBI Taxonomy" id="1919"/>
    <lineage>
        <taxon>Bacteria</taxon>
        <taxon>Bacillati</taxon>
        <taxon>Actinomycetota</taxon>
        <taxon>Actinomycetes</taxon>
        <taxon>Kitasatosporales</taxon>
        <taxon>Streptomycetaceae</taxon>
        <taxon>Streptomyces</taxon>
    </lineage>
</organism>
<feature type="domain" description="Fe/B12 periplasmic-binding" evidence="1">
    <location>
        <begin position="1"/>
        <end position="73"/>
    </location>
</feature>
<dbReference type="Proteomes" id="UP000471648">
    <property type="component" value="Unassembled WGS sequence"/>
</dbReference>
<evidence type="ECO:0000313" key="3">
    <source>
        <dbReference type="Proteomes" id="UP000471648"/>
    </source>
</evidence>
<dbReference type="InterPro" id="IPR002491">
    <property type="entry name" value="ABC_transptr_periplasmic_BD"/>
</dbReference>
<proteinExistence type="predicted"/>
<reference evidence="2 3" key="1">
    <citation type="submission" date="2020-01" db="EMBL/GenBank/DDBJ databases">
        <title>Insect and environment-associated Actinomycetes.</title>
        <authorList>
            <person name="Currrie C."/>
            <person name="Chevrette M."/>
            <person name="Carlson C."/>
            <person name="Stubbendieck R."/>
            <person name="Wendt-Pienkowski E."/>
        </authorList>
    </citation>
    <scope>NUCLEOTIDE SEQUENCE [LARGE SCALE GENOMIC DNA]</scope>
    <source>
        <strain evidence="2 3">SID14438</strain>
    </source>
</reference>
<comment type="caution">
    <text evidence="2">The sequence shown here is derived from an EMBL/GenBank/DDBJ whole genome shotgun (WGS) entry which is preliminary data.</text>
</comment>
<accession>A0A6N9VFM3</accession>
<dbReference type="Gene3D" id="3.40.50.1980">
    <property type="entry name" value="Nitrogenase molybdenum iron protein domain"/>
    <property type="match status" value="1"/>
</dbReference>
<sequence length="73" mass="7591">GLDDIGPRIEAVARALGVTEAGEALVERTGQRIEKVRSDVPGLPAADRPRVAFLYLRGSASVYLLGGRDSGAG</sequence>
<dbReference type="EMBL" id="JAAGME010001351">
    <property type="protein sequence ID" value="NEB71596.1"/>
    <property type="molecule type" value="Genomic_DNA"/>
</dbReference>
<evidence type="ECO:0000259" key="1">
    <source>
        <dbReference type="PROSITE" id="PS50983"/>
    </source>
</evidence>
<dbReference type="SUPFAM" id="SSF53807">
    <property type="entry name" value="Helical backbone' metal receptor"/>
    <property type="match status" value="1"/>
</dbReference>
<gene>
    <name evidence="2" type="ORF">G3I39_31685</name>
</gene>